<dbReference type="Proteomes" id="UP000315003">
    <property type="component" value="Chromosome"/>
</dbReference>
<accession>A0A517SWG1</accession>
<evidence type="ECO:0000313" key="2">
    <source>
        <dbReference type="EMBL" id="QDT60472.1"/>
    </source>
</evidence>
<dbReference type="AlphaFoldDB" id="A0A517SWG1"/>
<feature type="transmembrane region" description="Helical" evidence="1">
    <location>
        <begin position="6"/>
        <end position="27"/>
    </location>
</feature>
<sequence>MANEPNMLEIFAIPYFAISGVLVWAIFQPFFKNVRYESLSPASITTTDLLATVFPICVVLSCSRWAIPVDGLTLAVQLIVLASALVYAAFALALGLFLLPAKTQVSFSKRMVVVALIAPFGLLLTIGWIGLLIWAAVYSMVYLAPTAVTIVASTIGLRTLGHWVCESDPTTVSSE</sequence>
<evidence type="ECO:0000313" key="3">
    <source>
        <dbReference type="Proteomes" id="UP000315003"/>
    </source>
</evidence>
<gene>
    <name evidence="2" type="ORF">SV7mr_29950</name>
</gene>
<keyword evidence="3" id="KW-1185">Reference proteome</keyword>
<name>A0A517SWG1_9BACT</name>
<protein>
    <submittedName>
        <fullName evidence="2">Uncharacterized protein</fullName>
    </submittedName>
</protein>
<feature type="transmembrane region" description="Helical" evidence="1">
    <location>
        <begin position="111"/>
        <end position="134"/>
    </location>
</feature>
<feature type="transmembrane region" description="Helical" evidence="1">
    <location>
        <begin position="140"/>
        <end position="157"/>
    </location>
</feature>
<evidence type="ECO:0000256" key="1">
    <source>
        <dbReference type="SAM" id="Phobius"/>
    </source>
</evidence>
<keyword evidence="1" id="KW-0472">Membrane</keyword>
<organism evidence="2 3">
    <name type="scientific">Stieleria bergensis</name>
    <dbReference type="NCBI Taxonomy" id="2528025"/>
    <lineage>
        <taxon>Bacteria</taxon>
        <taxon>Pseudomonadati</taxon>
        <taxon>Planctomycetota</taxon>
        <taxon>Planctomycetia</taxon>
        <taxon>Pirellulales</taxon>
        <taxon>Pirellulaceae</taxon>
        <taxon>Stieleria</taxon>
    </lineage>
</organism>
<feature type="transmembrane region" description="Helical" evidence="1">
    <location>
        <begin position="79"/>
        <end position="99"/>
    </location>
</feature>
<feature type="transmembrane region" description="Helical" evidence="1">
    <location>
        <begin position="48"/>
        <end position="67"/>
    </location>
</feature>
<dbReference type="RefSeq" id="WP_419187376.1">
    <property type="nucleotide sequence ID" value="NZ_CP036272.1"/>
</dbReference>
<reference evidence="2 3" key="1">
    <citation type="submission" date="2019-02" db="EMBL/GenBank/DDBJ databases">
        <title>Deep-cultivation of Planctomycetes and their phenomic and genomic characterization uncovers novel biology.</title>
        <authorList>
            <person name="Wiegand S."/>
            <person name="Jogler M."/>
            <person name="Boedeker C."/>
            <person name="Pinto D."/>
            <person name="Vollmers J."/>
            <person name="Rivas-Marin E."/>
            <person name="Kohn T."/>
            <person name="Peeters S.H."/>
            <person name="Heuer A."/>
            <person name="Rast P."/>
            <person name="Oberbeckmann S."/>
            <person name="Bunk B."/>
            <person name="Jeske O."/>
            <person name="Meyerdierks A."/>
            <person name="Storesund J.E."/>
            <person name="Kallscheuer N."/>
            <person name="Luecker S."/>
            <person name="Lage O.M."/>
            <person name="Pohl T."/>
            <person name="Merkel B.J."/>
            <person name="Hornburger P."/>
            <person name="Mueller R.-W."/>
            <person name="Bruemmer F."/>
            <person name="Labrenz M."/>
            <person name="Spormann A.M."/>
            <person name="Op den Camp H."/>
            <person name="Overmann J."/>
            <person name="Amann R."/>
            <person name="Jetten M.S.M."/>
            <person name="Mascher T."/>
            <person name="Medema M.H."/>
            <person name="Devos D.P."/>
            <person name="Kaster A.-K."/>
            <person name="Ovreas L."/>
            <person name="Rohde M."/>
            <person name="Galperin M.Y."/>
            <person name="Jogler C."/>
        </authorList>
    </citation>
    <scope>NUCLEOTIDE SEQUENCE [LARGE SCALE GENOMIC DNA]</scope>
    <source>
        <strain evidence="2 3">SV_7m_r</strain>
    </source>
</reference>
<keyword evidence="1" id="KW-1133">Transmembrane helix</keyword>
<keyword evidence="1" id="KW-0812">Transmembrane</keyword>
<proteinExistence type="predicted"/>
<dbReference type="EMBL" id="CP036272">
    <property type="protein sequence ID" value="QDT60472.1"/>
    <property type="molecule type" value="Genomic_DNA"/>
</dbReference>